<keyword evidence="5" id="KW-1185">Reference proteome</keyword>
<protein>
    <submittedName>
        <fullName evidence="4">Polar amino acid transport system substrate-binding protein</fullName>
    </submittedName>
</protein>
<comment type="caution">
    <text evidence="4">The sequence shown here is derived from an EMBL/GenBank/DDBJ whole genome shotgun (WGS) entry which is preliminary data.</text>
</comment>
<evidence type="ECO:0000256" key="2">
    <source>
        <dbReference type="SAM" id="SignalP"/>
    </source>
</evidence>
<dbReference type="Gene3D" id="3.40.190.10">
    <property type="entry name" value="Periplasmic binding protein-like II"/>
    <property type="match status" value="2"/>
</dbReference>
<evidence type="ECO:0000259" key="3">
    <source>
        <dbReference type="SMART" id="SM00062"/>
    </source>
</evidence>
<feature type="signal peptide" evidence="2">
    <location>
        <begin position="1"/>
        <end position="28"/>
    </location>
</feature>
<dbReference type="Pfam" id="PF00497">
    <property type="entry name" value="SBP_bac_3"/>
    <property type="match status" value="1"/>
</dbReference>
<evidence type="ECO:0000313" key="5">
    <source>
        <dbReference type="Proteomes" id="UP000528964"/>
    </source>
</evidence>
<dbReference type="CDD" id="cd01004">
    <property type="entry name" value="PBP2_MidA_like"/>
    <property type="match status" value="1"/>
</dbReference>
<feature type="chain" id="PRO_5031289796" evidence="2">
    <location>
        <begin position="29"/>
        <end position="287"/>
    </location>
</feature>
<dbReference type="PANTHER" id="PTHR35936:SF17">
    <property type="entry name" value="ARGININE-BINDING EXTRACELLULAR PROTEIN ARTP"/>
    <property type="match status" value="1"/>
</dbReference>
<accession>A0A7W6CZY0</accession>
<name>A0A7W6CZY0_9HYPH</name>
<sequence length="287" mass="30150">MAFKNGILLAASALAALLTLTGASNAQAACEPSKVAEKYPSLAGKTIKIGADPQTPPYVMRDKSNFDKVVGVDADLARATFDCAGVKYEFVLGGWSGLLPAVMAGQIDVMWDNLYYKPARAKTVDFVVYMKAGTGALVPAGNPKKVASIEDFCGKTVAFGLGSVEEQATRKQDEACKAAGKDAVTMMPFQDLAAGMRQLDSGRSDILLWDLGFADASVKEAPTKYARAFAIISGLTMGAATANGNADLIKAIHDGLTVLQAKGEQAAIFQKYGVDPSLEVPAEVKLD</sequence>
<dbReference type="InterPro" id="IPR001638">
    <property type="entry name" value="Solute-binding_3/MltF_N"/>
</dbReference>
<dbReference type="PANTHER" id="PTHR35936">
    <property type="entry name" value="MEMBRANE-BOUND LYTIC MUREIN TRANSGLYCOSYLASE F"/>
    <property type="match status" value="1"/>
</dbReference>
<feature type="domain" description="Solute-binding protein family 3/N-terminal" evidence="3">
    <location>
        <begin position="46"/>
        <end position="276"/>
    </location>
</feature>
<dbReference type="AlphaFoldDB" id="A0A7W6CZY0"/>
<gene>
    <name evidence="4" type="ORF">GGR24_001986</name>
</gene>
<dbReference type="SMART" id="SM00062">
    <property type="entry name" value="PBPb"/>
    <property type="match status" value="1"/>
</dbReference>
<keyword evidence="1 2" id="KW-0732">Signal</keyword>
<dbReference type="SUPFAM" id="SSF53850">
    <property type="entry name" value="Periplasmic binding protein-like II"/>
    <property type="match status" value="1"/>
</dbReference>
<evidence type="ECO:0000256" key="1">
    <source>
        <dbReference type="ARBA" id="ARBA00022729"/>
    </source>
</evidence>
<organism evidence="4 5">
    <name type="scientific">Hansschlegelia beijingensis</name>
    <dbReference type="NCBI Taxonomy" id="1133344"/>
    <lineage>
        <taxon>Bacteria</taxon>
        <taxon>Pseudomonadati</taxon>
        <taxon>Pseudomonadota</taxon>
        <taxon>Alphaproteobacteria</taxon>
        <taxon>Hyphomicrobiales</taxon>
        <taxon>Methylopilaceae</taxon>
        <taxon>Hansschlegelia</taxon>
    </lineage>
</organism>
<dbReference type="EMBL" id="JACIDR010000002">
    <property type="protein sequence ID" value="MBB3973329.1"/>
    <property type="molecule type" value="Genomic_DNA"/>
</dbReference>
<proteinExistence type="predicted"/>
<dbReference type="RefSeq" id="WP_183395162.1">
    <property type="nucleotide sequence ID" value="NZ_JACIDR010000002.1"/>
</dbReference>
<dbReference type="Proteomes" id="UP000528964">
    <property type="component" value="Unassembled WGS sequence"/>
</dbReference>
<evidence type="ECO:0000313" key="4">
    <source>
        <dbReference type="EMBL" id="MBB3973329.1"/>
    </source>
</evidence>
<reference evidence="4 5" key="1">
    <citation type="submission" date="2020-08" db="EMBL/GenBank/DDBJ databases">
        <title>Genomic Encyclopedia of Type Strains, Phase IV (KMG-IV): sequencing the most valuable type-strain genomes for metagenomic binning, comparative biology and taxonomic classification.</title>
        <authorList>
            <person name="Goeker M."/>
        </authorList>
    </citation>
    <scope>NUCLEOTIDE SEQUENCE [LARGE SCALE GENOMIC DNA]</scope>
    <source>
        <strain evidence="4 5">DSM 25481</strain>
    </source>
</reference>